<organism evidence="1 2">
    <name type="scientific">Aeromonas diversa CDC 2478-85</name>
    <dbReference type="NCBI Taxonomy" id="1268237"/>
    <lineage>
        <taxon>Bacteria</taxon>
        <taxon>Pseudomonadati</taxon>
        <taxon>Pseudomonadota</taxon>
        <taxon>Gammaproteobacteria</taxon>
        <taxon>Aeromonadales</taxon>
        <taxon>Aeromonadaceae</taxon>
        <taxon>Aeromonas</taxon>
    </lineage>
</organism>
<dbReference type="EMBL" id="APVG01000020">
    <property type="protein sequence ID" value="ENY72204.1"/>
    <property type="molecule type" value="Genomic_DNA"/>
</dbReference>
<dbReference type="AlphaFoldDB" id="N9U1G6"/>
<keyword evidence="2" id="KW-1185">Reference proteome</keyword>
<sequence length="262" mass="29953">MDEGFIEGEERPCQFVIHGHQSSYEKYLLTNHTVETQSRKLDGKNIFSQLNEKIGILCLTQAETLMPANFLMWAHYAESHQGIVIEFKPDSEFIKNSSSVHYLPRRPIIDAKLLYENEYVAIEELYFKSDIWSYENEIRITKPLSECKSLNIKDALGNEIYVSKTPLNSIKCIYLGCNSSDSIKSEAIKLHQSSGINVVFLKVHDEEYKLIPYTNLGGTWSDIYKTSEQLLFDREKNVNSGCYGLHYATLHAAPEPGVKCPK</sequence>
<evidence type="ECO:0000313" key="2">
    <source>
        <dbReference type="Proteomes" id="UP000023775"/>
    </source>
</evidence>
<dbReference type="eggNOG" id="ENOG5032YVF">
    <property type="taxonomic scope" value="Bacteria"/>
</dbReference>
<reference evidence="1 2" key="1">
    <citation type="journal article" date="2013" name="Genome Announc.">
        <title>Draft Genome Sequence of the Aeromonas diversa Type Strain.</title>
        <authorList>
            <person name="Farfan M."/>
            <person name="Spataro N."/>
            <person name="Sanglas A."/>
            <person name="Albarral V."/>
            <person name="Loren J.G."/>
            <person name="Bosch E."/>
            <person name="Fuste M.C."/>
        </authorList>
    </citation>
    <scope>NUCLEOTIDE SEQUENCE [LARGE SCALE GENOMIC DNA]</scope>
    <source>
        <strain evidence="1 2">2478-85</strain>
    </source>
</reference>
<dbReference type="Proteomes" id="UP000023775">
    <property type="component" value="Unassembled WGS sequence"/>
</dbReference>
<name>N9U1G6_9GAMM</name>
<gene>
    <name evidence="1" type="ORF">G114_09449</name>
</gene>
<evidence type="ECO:0008006" key="3">
    <source>
        <dbReference type="Google" id="ProtNLM"/>
    </source>
</evidence>
<proteinExistence type="predicted"/>
<dbReference type="Pfam" id="PF11185">
    <property type="entry name" value="DUF2971"/>
    <property type="match status" value="1"/>
</dbReference>
<evidence type="ECO:0000313" key="1">
    <source>
        <dbReference type="EMBL" id="ENY72204.1"/>
    </source>
</evidence>
<comment type="caution">
    <text evidence="1">The sequence shown here is derived from an EMBL/GenBank/DDBJ whole genome shotgun (WGS) entry which is preliminary data.</text>
</comment>
<dbReference type="InterPro" id="IPR021352">
    <property type="entry name" value="DUF2971"/>
</dbReference>
<accession>N9U1G6</accession>
<protein>
    <recommendedName>
        <fullName evidence="3">DUF2971 domain-containing protein</fullName>
    </recommendedName>
</protein>